<dbReference type="InterPro" id="IPR001920">
    <property type="entry name" value="Asp/Glu_race"/>
</dbReference>
<comment type="similarity">
    <text evidence="1">Belongs to the aspartate/glutamate racemases family.</text>
</comment>
<accession>A0A644VC14</accession>
<dbReference type="NCBIfam" id="TIGR00035">
    <property type="entry name" value="asp_race"/>
    <property type="match status" value="1"/>
</dbReference>
<dbReference type="GO" id="GO:0047689">
    <property type="term" value="F:aspartate racemase activity"/>
    <property type="evidence" value="ECO:0007669"/>
    <property type="project" value="UniProtKB-EC"/>
</dbReference>
<sequence length="242" mass="26630">MAEKRLVKNGKKLGVIGGMGSAASAEFLRILAANAPAFVDQEHPVVYMIADSDLPDRSTAILGKGPSPAGKLYEDFLQLANMGADIFAVPCNTVHYFIDRFEKPLPRPLIHIVEETVLAAQKLNSNGSWMLSTLGTVQSGLYQEYAQKYNYTLHLPNSKQRQLIQQSIDEVKANNMMEAGRLVRQVAEELWAEKELPIMMACTEIPLGYAASGLPQEKAISSLQALADACIRELYYKKAGVE</sequence>
<dbReference type="InterPro" id="IPR015942">
    <property type="entry name" value="Asp/Glu/hydantoin_racemase"/>
</dbReference>
<dbReference type="PANTHER" id="PTHR21198:SF7">
    <property type="entry name" value="ASPARTATE-GLUTAMATE RACEMASE FAMILY"/>
    <property type="match status" value="1"/>
</dbReference>
<keyword evidence="2 3" id="KW-0413">Isomerase</keyword>
<reference evidence="3" key="1">
    <citation type="submission" date="2019-08" db="EMBL/GenBank/DDBJ databases">
        <authorList>
            <person name="Kucharzyk K."/>
            <person name="Murdoch R.W."/>
            <person name="Higgins S."/>
            <person name="Loffler F."/>
        </authorList>
    </citation>
    <scope>NUCLEOTIDE SEQUENCE</scope>
</reference>
<evidence type="ECO:0000256" key="2">
    <source>
        <dbReference type="ARBA" id="ARBA00023235"/>
    </source>
</evidence>
<dbReference type="Gene3D" id="3.40.50.1860">
    <property type="match status" value="2"/>
</dbReference>
<dbReference type="InterPro" id="IPR004380">
    <property type="entry name" value="Asp_race"/>
</dbReference>
<dbReference type="EMBL" id="VSSQ01000265">
    <property type="protein sequence ID" value="MPL88801.1"/>
    <property type="molecule type" value="Genomic_DNA"/>
</dbReference>
<protein>
    <submittedName>
        <fullName evidence="3">Aspartate racemase</fullName>
        <ecNumber evidence="3">5.1.1.13</ecNumber>
    </submittedName>
</protein>
<gene>
    <name evidence="3" type="ORF">SDC9_34830</name>
</gene>
<evidence type="ECO:0000313" key="3">
    <source>
        <dbReference type="EMBL" id="MPL88801.1"/>
    </source>
</evidence>
<dbReference type="EC" id="5.1.1.13" evidence="3"/>
<dbReference type="PANTHER" id="PTHR21198">
    <property type="entry name" value="GLUTAMATE RACEMASE"/>
    <property type="match status" value="1"/>
</dbReference>
<evidence type="ECO:0000256" key="1">
    <source>
        <dbReference type="ARBA" id="ARBA00007847"/>
    </source>
</evidence>
<organism evidence="3">
    <name type="scientific">bioreactor metagenome</name>
    <dbReference type="NCBI Taxonomy" id="1076179"/>
    <lineage>
        <taxon>unclassified sequences</taxon>
        <taxon>metagenomes</taxon>
        <taxon>ecological metagenomes</taxon>
    </lineage>
</organism>
<proteinExistence type="inferred from homology"/>
<name>A0A644VC14_9ZZZZ</name>
<dbReference type="Pfam" id="PF01177">
    <property type="entry name" value="Asp_Glu_race"/>
    <property type="match status" value="1"/>
</dbReference>
<dbReference type="SUPFAM" id="SSF53681">
    <property type="entry name" value="Aspartate/glutamate racemase"/>
    <property type="match status" value="2"/>
</dbReference>
<comment type="caution">
    <text evidence="3">The sequence shown here is derived from an EMBL/GenBank/DDBJ whole genome shotgun (WGS) entry which is preliminary data.</text>
</comment>
<dbReference type="AlphaFoldDB" id="A0A644VC14"/>